<protein>
    <submittedName>
        <fullName evidence="2">Uncharacterized protein</fullName>
    </submittedName>
</protein>
<feature type="compositionally biased region" description="Basic and acidic residues" evidence="1">
    <location>
        <begin position="1"/>
        <end position="11"/>
    </location>
</feature>
<organism evidence="2 3">
    <name type="scientific">Stylosanthes scabra</name>
    <dbReference type="NCBI Taxonomy" id="79078"/>
    <lineage>
        <taxon>Eukaryota</taxon>
        <taxon>Viridiplantae</taxon>
        <taxon>Streptophyta</taxon>
        <taxon>Embryophyta</taxon>
        <taxon>Tracheophyta</taxon>
        <taxon>Spermatophyta</taxon>
        <taxon>Magnoliopsida</taxon>
        <taxon>eudicotyledons</taxon>
        <taxon>Gunneridae</taxon>
        <taxon>Pentapetalae</taxon>
        <taxon>rosids</taxon>
        <taxon>fabids</taxon>
        <taxon>Fabales</taxon>
        <taxon>Fabaceae</taxon>
        <taxon>Papilionoideae</taxon>
        <taxon>50 kb inversion clade</taxon>
        <taxon>dalbergioids sensu lato</taxon>
        <taxon>Dalbergieae</taxon>
        <taxon>Pterocarpus clade</taxon>
        <taxon>Stylosanthes</taxon>
    </lineage>
</organism>
<feature type="compositionally biased region" description="Basic and acidic residues" evidence="1">
    <location>
        <begin position="22"/>
        <end position="69"/>
    </location>
</feature>
<sequence>MAVKKKEEQNKKQNQNSTAPTLKEKPETKERRSQESYLSRSEDLQKASKKTRVENSEGQRRNMKEENGRARKWLLSPQKIFKHALDTQGHQLTRKATNGHLGSQTQKLKLPSGGNVMDQPLRTQSTRNKAISKRPAKGKCQIKSSKI</sequence>
<feature type="compositionally biased region" description="Polar residues" evidence="1">
    <location>
        <begin position="93"/>
        <end position="107"/>
    </location>
</feature>
<accession>A0ABU6QNJ4</accession>
<name>A0ABU6QNJ4_9FABA</name>
<dbReference type="EMBL" id="JASCZI010000759">
    <property type="protein sequence ID" value="MED6113279.1"/>
    <property type="molecule type" value="Genomic_DNA"/>
</dbReference>
<evidence type="ECO:0000256" key="1">
    <source>
        <dbReference type="SAM" id="MobiDB-lite"/>
    </source>
</evidence>
<comment type="caution">
    <text evidence="2">The sequence shown here is derived from an EMBL/GenBank/DDBJ whole genome shotgun (WGS) entry which is preliminary data.</text>
</comment>
<feature type="region of interest" description="Disordered" evidence="1">
    <location>
        <begin position="1"/>
        <end position="74"/>
    </location>
</feature>
<evidence type="ECO:0000313" key="3">
    <source>
        <dbReference type="Proteomes" id="UP001341840"/>
    </source>
</evidence>
<feature type="region of interest" description="Disordered" evidence="1">
    <location>
        <begin position="93"/>
        <end position="147"/>
    </location>
</feature>
<proteinExistence type="predicted"/>
<gene>
    <name evidence="2" type="ORF">PIB30_069325</name>
</gene>
<reference evidence="2 3" key="1">
    <citation type="journal article" date="2023" name="Plants (Basel)">
        <title>Bridging the Gap: Combining Genomics and Transcriptomics Approaches to Understand Stylosanthes scabra, an Orphan Legume from the Brazilian Caatinga.</title>
        <authorList>
            <person name="Ferreira-Neto J.R.C."/>
            <person name="da Silva M.D."/>
            <person name="Binneck E."/>
            <person name="de Melo N.F."/>
            <person name="da Silva R.H."/>
            <person name="de Melo A.L.T.M."/>
            <person name="Pandolfi V."/>
            <person name="Bustamante F.O."/>
            <person name="Brasileiro-Vidal A.C."/>
            <person name="Benko-Iseppon A.M."/>
        </authorList>
    </citation>
    <scope>NUCLEOTIDE SEQUENCE [LARGE SCALE GENOMIC DNA]</scope>
    <source>
        <tissue evidence="2">Leaves</tissue>
    </source>
</reference>
<dbReference type="Proteomes" id="UP001341840">
    <property type="component" value="Unassembled WGS sequence"/>
</dbReference>
<evidence type="ECO:0000313" key="2">
    <source>
        <dbReference type="EMBL" id="MED6113279.1"/>
    </source>
</evidence>
<keyword evidence="3" id="KW-1185">Reference proteome</keyword>